<evidence type="ECO:0000256" key="5">
    <source>
        <dbReference type="SAM" id="MobiDB-lite"/>
    </source>
</evidence>
<evidence type="ECO:0000313" key="8">
    <source>
        <dbReference type="EMBL" id="SBT05646.1"/>
    </source>
</evidence>
<keyword evidence="9" id="KW-1185">Reference proteome</keyword>
<dbReference type="Pfam" id="PF03544">
    <property type="entry name" value="TonB_C"/>
    <property type="match status" value="1"/>
</dbReference>
<evidence type="ECO:0000313" key="9">
    <source>
        <dbReference type="Proteomes" id="UP000199600"/>
    </source>
</evidence>
<dbReference type="AlphaFoldDB" id="A0A1A8XLU7"/>
<dbReference type="SUPFAM" id="SSF74653">
    <property type="entry name" value="TolA/TonB C-terminal domain"/>
    <property type="match status" value="1"/>
</dbReference>
<feature type="chain" id="PRO_5008381558" evidence="6">
    <location>
        <begin position="22"/>
        <end position="245"/>
    </location>
</feature>
<sequence>MLPSSCRTLVRALTVSVIAHAALLLSVASPLPARVDMPATTINVVMIDSGRGDSRKRVQAPAETPPMMPAKASIPDKSPKPVIRRRAVKQIVVPEKPAALVAEPQAPSITPDPRPYTTPPLNQTAYGGGGGGAAASPAASRAGVDADDMRQYRLSLATAARRFKRYPALARERGWEGATEVALKANALVSLPEVVLVNSSGRSILDEQALEMIRQAVRITMLPEGLKGRDFRILLPVKFSLDSDQ</sequence>
<dbReference type="GO" id="GO:0016020">
    <property type="term" value="C:membrane"/>
    <property type="evidence" value="ECO:0007669"/>
    <property type="project" value="UniProtKB-SubCell"/>
</dbReference>
<dbReference type="Proteomes" id="UP000199600">
    <property type="component" value="Unassembled WGS sequence"/>
</dbReference>
<organism evidence="8 9">
    <name type="scientific">Candidatus Propionivibrio aalborgensis</name>
    <dbReference type="NCBI Taxonomy" id="1860101"/>
    <lineage>
        <taxon>Bacteria</taxon>
        <taxon>Pseudomonadati</taxon>
        <taxon>Pseudomonadota</taxon>
        <taxon>Betaproteobacteria</taxon>
        <taxon>Rhodocyclales</taxon>
        <taxon>Rhodocyclaceae</taxon>
        <taxon>Propionivibrio</taxon>
    </lineage>
</organism>
<dbReference type="GO" id="GO:0055085">
    <property type="term" value="P:transmembrane transport"/>
    <property type="evidence" value="ECO:0007669"/>
    <property type="project" value="InterPro"/>
</dbReference>
<keyword evidence="2" id="KW-0812">Transmembrane</keyword>
<feature type="domain" description="TonB C-terminal" evidence="7">
    <location>
        <begin position="151"/>
        <end position="245"/>
    </location>
</feature>
<evidence type="ECO:0000259" key="7">
    <source>
        <dbReference type="PROSITE" id="PS52015"/>
    </source>
</evidence>
<keyword evidence="6" id="KW-0732">Signal</keyword>
<accession>A0A1A8XLU7</accession>
<keyword evidence="4" id="KW-0472">Membrane</keyword>
<evidence type="ECO:0000256" key="6">
    <source>
        <dbReference type="SAM" id="SignalP"/>
    </source>
</evidence>
<dbReference type="InterPro" id="IPR037682">
    <property type="entry name" value="TonB_C"/>
</dbReference>
<feature type="signal peptide" evidence="6">
    <location>
        <begin position="1"/>
        <end position="21"/>
    </location>
</feature>
<feature type="region of interest" description="Disordered" evidence="5">
    <location>
        <begin position="51"/>
        <end position="79"/>
    </location>
</feature>
<keyword evidence="3" id="KW-1133">Transmembrane helix</keyword>
<dbReference type="InterPro" id="IPR006260">
    <property type="entry name" value="TonB/TolA_C"/>
</dbReference>
<protein>
    <submittedName>
        <fullName evidence="8">Putative TonB family protein</fullName>
    </submittedName>
</protein>
<dbReference type="NCBIfam" id="TIGR01352">
    <property type="entry name" value="tonB_Cterm"/>
    <property type="match status" value="1"/>
</dbReference>
<proteinExistence type="predicted"/>
<dbReference type="Gene3D" id="3.30.1150.10">
    <property type="match status" value="1"/>
</dbReference>
<evidence type="ECO:0000256" key="1">
    <source>
        <dbReference type="ARBA" id="ARBA00004167"/>
    </source>
</evidence>
<dbReference type="PROSITE" id="PS52015">
    <property type="entry name" value="TONB_CTD"/>
    <property type="match status" value="1"/>
</dbReference>
<gene>
    <name evidence="8" type="ORF">PROAA_1600013</name>
</gene>
<reference evidence="8 9" key="1">
    <citation type="submission" date="2016-06" db="EMBL/GenBank/DDBJ databases">
        <authorList>
            <person name="Kjaerup R.B."/>
            <person name="Dalgaard T.S."/>
            <person name="Juul-Madsen H.R."/>
        </authorList>
    </citation>
    <scope>NUCLEOTIDE SEQUENCE [LARGE SCALE GENOMIC DNA]</scope>
    <source>
        <strain evidence="8">2</strain>
    </source>
</reference>
<evidence type="ECO:0000256" key="3">
    <source>
        <dbReference type="ARBA" id="ARBA00022989"/>
    </source>
</evidence>
<dbReference type="EMBL" id="FLQY01000069">
    <property type="protein sequence ID" value="SBT05646.1"/>
    <property type="molecule type" value="Genomic_DNA"/>
</dbReference>
<comment type="subcellular location">
    <subcellularLocation>
        <location evidence="1">Membrane</location>
        <topology evidence="1">Single-pass membrane protein</topology>
    </subcellularLocation>
</comment>
<evidence type="ECO:0000256" key="4">
    <source>
        <dbReference type="ARBA" id="ARBA00023136"/>
    </source>
</evidence>
<evidence type="ECO:0000256" key="2">
    <source>
        <dbReference type="ARBA" id="ARBA00022692"/>
    </source>
</evidence>
<name>A0A1A8XLU7_9RHOO</name>